<evidence type="ECO:0000256" key="2">
    <source>
        <dbReference type="ARBA" id="ARBA00022448"/>
    </source>
</evidence>
<proteinExistence type="inferred from homology"/>
<feature type="transmembrane region" description="Helical" evidence="9">
    <location>
        <begin position="49"/>
        <end position="69"/>
    </location>
</feature>
<feature type="transmembrane region" description="Helical" evidence="9">
    <location>
        <begin position="192"/>
        <end position="212"/>
    </location>
</feature>
<keyword evidence="4 9" id="KW-0812">Transmembrane</keyword>
<comment type="similarity">
    <text evidence="8">Belongs to the exbB/tolQ family.</text>
</comment>
<evidence type="ECO:0000256" key="1">
    <source>
        <dbReference type="ARBA" id="ARBA00004651"/>
    </source>
</evidence>
<protein>
    <submittedName>
        <fullName evidence="11">Biopolymer transport protein ExbB</fullName>
    </submittedName>
</protein>
<keyword evidence="2 8" id="KW-0813">Transport</keyword>
<evidence type="ECO:0000256" key="5">
    <source>
        <dbReference type="ARBA" id="ARBA00022927"/>
    </source>
</evidence>
<accession>A0A1A8TPY6</accession>
<dbReference type="Proteomes" id="UP000092544">
    <property type="component" value="Unassembled WGS sequence"/>
</dbReference>
<evidence type="ECO:0000313" key="12">
    <source>
        <dbReference type="Proteomes" id="UP000092544"/>
    </source>
</evidence>
<gene>
    <name evidence="11" type="primary">exbB_3</name>
    <name evidence="11" type="ORF">MSP8886_03544</name>
</gene>
<feature type="transmembrane region" description="Helical" evidence="9">
    <location>
        <begin position="152"/>
        <end position="172"/>
    </location>
</feature>
<evidence type="ECO:0000313" key="11">
    <source>
        <dbReference type="EMBL" id="SBS36001.1"/>
    </source>
</evidence>
<dbReference type="InterPro" id="IPR002898">
    <property type="entry name" value="MotA_ExbB_proton_chnl"/>
</dbReference>
<evidence type="ECO:0000256" key="3">
    <source>
        <dbReference type="ARBA" id="ARBA00022475"/>
    </source>
</evidence>
<dbReference type="Pfam" id="PF01618">
    <property type="entry name" value="MotA_ExbB"/>
    <property type="match status" value="1"/>
</dbReference>
<evidence type="ECO:0000256" key="7">
    <source>
        <dbReference type="ARBA" id="ARBA00023136"/>
    </source>
</evidence>
<keyword evidence="3" id="KW-1003">Cell membrane</keyword>
<dbReference type="InterPro" id="IPR050790">
    <property type="entry name" value="ExbB/TolQ_transport"/>
</dbReference>
<sequence>MVSVFTELNIENDIDNEYHLLCFVITPEPVVESSVQQKVIDFLQVGGPVVWILIGFSVIALTIVLLKLWQLSSLRAESRKTVDQALAAWRKKEGEQALELLDEKRPIDSLVGFSMRSLRAGNMDVNLIREEVERLAMNQLNQLRSYLRPLEIIASLSPLLGLLGTVLGMITAFQQMQGAGNQVDPSVLSGGIWQALLTTAVGLAVAIPVVSLHSWLERKIERIAHNINDAVTQVFTSKEAERLVAKAAKEVLHAA</sequence>
<comment type="subcellular location">
    <subcellularLocation>
        <location evidence="1">Cell membrane</location>
        <topology evidence="1">Multi-pass membrane protein</topology>
    </subcellularLocation>
    <subcellularLocation>
        <location evidence="8">Membrane</location>
        <topology evidence="8">Multi-pass membrane protein</topology>
    </subcellularLocation>
</comment>
<reference evidence="11 12" key="1">
    <citation type="submission" date="2016-06" db="EMBL/GenBank/DDBJ databases">
        <authorList>
            <person name="Kjaerup R.B."/>
            <person name="Dalgaard T.S."/>
            <person name="Juul-Madsen H.R."/>
        </authorList>
    </citation>
    <scope>NUCLEOTIDE SEQUENCE [LARGE SCALE GENOMIC DNA]</scope>
    <source>
        <strain evidence="11 12">CECT 8886</strain>
    </source>
</reference>
<evidence type="ECO:0000259" key="10">
    <source>
        <dbReference type="Pfam" id="PF01618"/>
    </source>
</evidence>
<name>A0A1A8TPY6_9GAMM</name>
<dbReference type="GO" id="GO:0005886">
    <property type="term" value="C:plasma membrane"/>
    <property type="evidence" value="ECO:0007669"/>
    <property type="project" value="UniProtKB-SubCell"/>
</dbReference>
<keyword evidence="6 9" id="KW-1133">Transmembrane helix</keyword>
<organism evidence="11 12">
    <name type="scientific">Marinomonas spartinae</name>
    <dbReference type="NCBI Taxonomy" id="1792290"/>
    <lineage>
        <taxon>Bacteria</taxon>
        <taxon>Pseudomonadati</taxon>
        <taxon>Pseudomonadota</taxon>
        <taxon>Gammaproteobacteria</taxon>
        <taxon>Oceanospirillales</taxon>
        <taxon>Oceanospirillaceae</taxon>
        <taxon>Marinomonas</taxon>
    </lineage>
</organism>
<evidence type="ECO:0000256" key="8">
    <source>
        <dbReference type="RuleBase" id="RU004057"/>
    </source>
</evidence>
<dbReference type="STRING" id="1792290.MSP8886_03544"/>
<evidence type="ECO:0000256" key="6">
    <source>
        <dbReference type="ARBA" id="ARBA00022989"/>
    </source>
</evidence>
<keyword evidence="12" id="KW-1185">Reference proteome</keyword>
<dbReference type="RefSeq" id="WP_245659133.1">
    <property type="nucleotide sequence ID" value="NZ_FLOB01000011.1"/>
</dbReference>
<keyword evidence="5 8" id="KW-0653">Protein transport</keyword>
<dbReference type="PANTHER" id="PTHR30625:SF15">
    <property type="entry name" value="BIOPOLYMER TRANSPORT PROTEIN EXBB"/>
    <property type="match status" value="1"/>
</dbReference>
<dbReference type="GO" id="GO:0017038">
    <property type="term" value="P:protein import"/>
    <property type="evidence" value="ECO:0007669"/>
    <property type="project" value="TreeGrafter"/>
</dbReference>
<dbReference type="PANTHER" id="PTHR30625">
    <property type="entry name" value="PROTEIN TOLQ"/>
    <property type="match status" value="1"/>
</dbReference>
<evidence type="ECO:0000256" key="4">
    <source>
        <dbReference type="ARBA" id="ARBA00022692"/>
    </source>
</evidence>
<dbReference type="EMBL" id="FLOB01000011">
    <property type="protein sequence ID" value="SBS36001.1"/>
    <property type="molecule type" value="Genomic_DNA"/>
</dbReference>
<dbReference type="AlphaFoldDB" id="A0A1A8TPY6"/>
<keyword evidence="7 9" id="KW-0472">Membrane</keyword>
<feature type="domain" description="MotA/TolQ/ExbB proton channel" evidence="10">
    <location>
        <begin position="120"/>
        <end position="227"/>
    </location>
</feature>
<evidence type="ECO:0000256" key="9">
    <source>
        <dbReference type="SAM" id="Phobius"/>
    </source>
</evidence>